<evidence type="ECO:0000313" key="4">
    <source>
        <dbReference type="Proteomes" id="UP000305196"/>
    </source>
</evidence>
<proteinExistence type="predicted"/>
<feature type="region of interest" description="Disordered" evidence="1">
    <location>
        <begin position="231"/>
        <end position="250"/>
    </location>
</feature>
<dbReference type="VEuPathDB" id="PlasmoDB:PVW1_040007700"/>
<feature type="region of interest" description="Disordered" evidence="1">
    <location>
        <begin position="255"/>
        <end position="317"/>
    </location>
</feature>
<feature type="compositionally biased region" description="Polar residues" evidence="1">
    <location>
        <begin position="271"/>
        <end position="282"/>
    </location>
</feature>
<feature type="compositionally biased region" description="Basic and acidic residues" evidence="1">
    <location>
        <begin position="193"/>
        <end position="202"/>
    </location>
</feature>
<accession>A0A1G4E2Z1</accession>
<evidence type="ECO:0000313" key="3">
    <source>
        <dbReference type="EMBL" id="SCA59960.1"/>
    </source>
</evidence>
<feature type="region of interest" description="Disordered" evidence="1">
    <location>
        <begin position="119"/>
        <end position="215"/>
    </location>
</feature>
<dbReference type="Proteomes" id="UP000305196">
    <property type="component" value="Unassembled WGS sequence"/>
</dbReference>
<dbReference type="EMBL" id="FLYI01000063">
    <property type="protein sequence ID" value="SCA59960.1"/>
    <property type="molecule type" value="Genomic_DNA"/>
</dbReference>
<dbReference type="AlphaFoldDB" id="A0A1G4E2Z1"/>
<keyword evidence="2" id="KW-0472">Membrane</keyword>
<protein>
    <submittedName>
        <fullName evidence="3">VIR protein</fullName>
    </submittedName>
</protein>
<organism evidence="3 4">
    <name type="scientific">Plasmodium vivax</name>
    <name type="common">malaria parasite P. vivax</name>
    <dbReference type="NCBI Taxonomy" id="5855"/>
    <lineage>
        <taxon>Eukaryota</taxon>
        <taxon>Sar</taxon>
        <taxon>Alveolata</taxon>
        <taxon>Apicomplexa</taxon>
        <taxon>Aconoidasida</taxon>
        <taxon>Haemosporida</taxon>
        <taxon>Plasmodiidae</taxon>
        <taxon>Plasmodium</taxon>
        <taxon>Plasmodium (Plasmodium)</taxon>
    </lineage>
</organism>
<dbReference type="VEuPathDB" id="PlasmoDB:PVP01_0002390"/>
<feature type="compositionally biased region" description="Polar residues" evidence="1">
    <location>
        <begin position="151"/>
        <end position="165"/>
    </location>
</feature>
<feature type="compositionally biased region" description="Polar residues" evidence="1">
    <location>
        <begin position="298"/>
        <end position="317"/>
    </location>
</feature>
<reference evidence="3 4" key="1">
    <citation type="submission" date="2016-07" db="EMBL/GenBank/DDBJ databases">
        <authorList>
            <consortium name="Pathogen Informatics"/>
        </authorList>
    </citation>
    <scope>NUCLEOTIDE SEQUENCE [LARGE SCALE GENOMIC DNA]</scope>
</reference>
<gene>
    <name evidence="3" type="ORF">PVC01_000035100</name>
</gene>
<feature type="compositionally biased region" description="Basic and acidic residues" evidence="1">
    <location>
        <begin position="170"/>
        <end position="181"/>
    </location>
</feature>
<dbReference type="VEuPathDB" id="PlasmoDB:PVX_016640"/>
<keyword evidence="2" id="KW-0812">Transmembrane</keyword>
<sequence length="483" mass="53485">MTTQRSRLFSSNNYYAQRFIYPGCLTKYSNFKKEVEQRIDALSRKKVRNYYDEHNKIRNYIIEKNKELNSCYGDNLLRIKLIDDPDITSFLENCPSRSNCPRNRVSQVKKVVVPKHAAEDPCKKGGRSCNKELPGIKVEPGPNEGQRDAVVSSTRNSKVQDSIDPNLNHAKVDGLKQEDTTHAQPGIKTFGKSVDRESEASKPADNQNSSPVGHVELPKDLIHDLTHSAPTELGGQLIDSHSQGSSEHVPVSIDNSQEMSSDKNPDLKSPLSANTSDGQDSSAKPLETKDSKGDDSTTETLDTPVLSNTISGDSNSINQVTNDVTLHHVCTGEGCPNGAGDGEKRAFDAPVSGQAASPDVTHIEYDGNQEHGNSTTCHEPSCRDIPNDELIARDSEKSSIFDQFSNVIIKNKENVINTSIPMGIVLLLSLLFKYTPLWSILTKRKRKKQSHMNEKLQRVLQQPSIASEERSIPFSYSAFEYSS</sequence>
<evidence type="ECO:0000256" key="1">
    <source>
        <dbReference type="SAM" id="MobiDB-lite"/>
    </source>
</evidence>
<keyword evidence="2" id="KW-1133">Transmembrane helix</keyword>
<name>A0A1G4E2Z1_PLAVI</name>
<feature type="transmembrane region" description="Helical" evidence="2">
    <location>
        <begin position="420"/>
        <end position="441"/>
    </location>
</feature>
<dbReference type="VEuPathDB" id="PlasmoDB:PVPAM_040011500"/>
<evidence type="ECO:0000256" key="2">
    <source>
        <dbReference type="SAM" id="Phobius"/>
    </source>
</evidence>
<feature type="compositionally biased region" description="Basic and acidic residues" evidence="1">
    <location>
        <begin position="286"/>
        <end position="295"/>
    </location>
</feature>